<comment type="caution">
    <text evidence="2">The sequence shown here is derived from an EMBL/GenBank/DDBJ whole genome shotgun (WGS) entry which is preliminary data.</text>
</comment>
<dbReference type="Proteomes" id="UP000318053">
    <property type="component" value="Unassembled WGS sequence"/>
</dbReference>
<organism evidence="2 3">
    <name type="scientific">Allorhodopirellula solitaria</name>
    <dbReference type="NCBI Taxonomy" id="2527987"/>
    <lineage>
        <taxon>Bacteria</taxon>
        <taxon>Pseudomonadati</taxon>
        <taxon>Planctomycetota</taxon>
        <taxon>Planctomycetia</taxon>
        <taxon>Pirellulales</taxon>
        <taxon>Pirellulaceae</taxon>
        <taxon>Allorhodopirellula</taxon>
    </lineage>
</organism>
<accession>A0A5C5WZ82</accession>
<evidence type="ECO:0000313" key="2">
    <source>
        <dbReference type="EMBL" id="TWT55956.1"/>
    </source>
</evidence>
<feature type="chain" id="PRO_5022848092" evidence="1">
    <location>
        <begin position="25"/>
        <end position="238"/>
    </location>
</feature>
<keyword evidence="1" id="KW-0732">Signal</keyword>
<evidence type="ECO:0000313" key="3">
    <source>
        <dbReference type="Proteomes" id="UP000318053"/>
    </source>
</evidence>
<proteinExistence type="predicted"/>
<evidence type="ECO:0000256" key="1">
    <source>
        <dbReference type="SAM" id="SignalP"/>
    </source>
</evidence>
<dbReference type="RefSeq" id="WP_146393483.1">
    <property type="nucleotide sequence ID" value="NZ_SJPK01000019.1"/>
</dbReference>
<reference evidence="2 3" key="1">
    <citation type="submission" date="2019-02" db="EMBL/GenBank/DDBJ databases">
        <title>Deep-cultivation of Planctomycetes and their phenomic and genomic characterization uncovers novel biology.</title>
        <authorList>
            <person name="Wiegand S."/>
            <person name="Jogler M."/>
            <person name="Boedeker C."/>
            <person name="Pinto D."/>
            <person name="Vollmers J."/>
            <person name="Rivas-Marin E."/>
            <person name="Kohn T."/>
            <person name="Peeters S.H."/>
            <person name="Heuer A."/>
            <person name="Rast P."/>
            <person name="Oberbeckmann S."/>
            <person name="Bunk B."/>
            <person name="Jeske O."/>
            <person name="Meyerdierks A."/>
            <person name="Storesund J.E."/>
            <person name="Kallscheuer N."/>
            <person name="Luecker S."/>
            <person name="Lage O.M."/>
            <person name="Pohl T."/>
            <person name="Merkel B.J."/>
            <person name="Hornburger P."/>
            <person name="Mueller R.-W."/>
            <person name="Bruemmer F."/>
            <person name="Labrenz M."/>
            <person name="Spormann A.M."/>
            <person name="Op Den Camp H."/>
            <person name="Overmann J."/>
            <person name="Amann R."/>
            <person name="Jetten M.S.M."/>
            <person name="Mascher T."/>
            <person name="Medema M.H."/>
            <person name="Devos D.P."/>
            <person name="Kaster A.-K."/>
            <person name="Ovreas L."/>
            <person name="Rohde M."/>
            <person name="Galperin M.Y."/>
            <person name="Jogler C."/>
        </authorList>
    </citation>
    <scope>NUCLEOTIDE SEQUENCE [LARGE SCALE GENOMIC DNA]</scope>
    <source>
        <strain evidence="2 3">CA85</strain>
    </source>
</reference>
<keyword evidence="3" id="KW-1185">Reference proteome</keyword>
<gene>
    <name evidence="2" type="ORF">CA85_46640</name>
</gene>
<dbReference type="AlphaFoldDB" id="A0A5C5WZ82"/>
<dbReference type="EMBL" id="SJPK01000019">
    <property type="protein sequence ID" value="TWT55956.1"/>
    <property type="molecule type" value="Genomic_DNA"/>
</dbReference>
<feature type="signal peptide" evidence="1">
    <location>
        <begin position="1"/>
        <end position="24"/>
    </location>
</feature>
<name>A0A5C5WZ82_9BACT</name>
<sequence length="238" mass="26873" precursor="true">MNCSKYCTLLLLLWQLANPSSICASDAETGSALAKGNAIFLEVAAKYRDLDRLRLRGKVEILFQNDKETEAFFEIAFSRGKELCVKTRSVPFETPANGAFEKDFRIWGGQAHEYLFGIETHRHDTSPEEFVKTKVFHYSLIPATLPALLLRDDSAFFGRHIQPVGWTIQSDENPSDGEVAIKRRWAKGDTTITVRSSDKRLLTCRIQFRTAGLQSAFFTFEDDEEKVSGTEEPAHEGD</sequence>
<protein>
    <submittedName>
        <fullName evidence="2">Uncharacterized protein</fullName>
    </submittedName>
</protein>